<dbReference type="EMBL" id="BARU01023478">
    <property type="protein sequence ID" value="GAH53610.1"/>
    <property type="molecule type" value="Genomic_DNA"/>
</dbReference>
<gene>
    <name evidence="1" type="ORF">S03H2_38102</name>
</gene>
<proteinExistence type="predicted"/>
<comment type="caution">
    <text evidence="1">The sequence shown here is derived from an EMBL/GenBank/DDBJ whole genome shotgun (WGS) entry which is preliminary data.</text>
</comment>
<name>X1H983_9ZZZZ</name>
<reference evidence="1" key="1">
    <citation type="journal article" date="2014" name="Front. Microbiol.">
        <title>High frequency of phylogenetically diverse reductive dehalogenase-homologous genes in deep subseafloor sedimentary metagenomes.</title>
        <authorList>
            <person name="Kawai M."/>
            <person name="Futagami T."/>
            <person name="Toyoda A."/>
            <person name="Takaki Y."/>
            <person name="Nishi S."/>
            <person name="Hori S."/>
            <person name="Arai W."/>
            <person name="Tsubouchi T."/>
            <person name="Morono Y."/>
            <person name="Uchiyama I."/>
            <person name="Ito T."/>
            <person name="Fujiyama A."/>
            <person name="Inagaki F."/>
            <person name="Takami H."/>
        </authorList>
    </citation>
    <scope>NUCLEOTIDE SEQUENCE</scope>
    <source>
        <strain evidence="1">Expedition CK06-06</strain>
    </source>
</reference>
<evidence type="ECO:0000313" key="1">
    <source>
        <dbReference type="EMBL" id="GAH53610.1"/>
    </source>
</evidence>
<accession>X1H983</accession>
<protein>
    <submittedName>
        <fullName evidence="1">Uncharacterized protein</fullName>
    </submittedName>
</protein>
<sequence length="131" mass="15074">MKDKEKIHVHLSQDESDRMQKYLKEISRIYGIRLAEIGDFLGKRLKNYTKSEHQWFMAFLIIDDLFDEMITEILITLKPLGAVGNSKGLLIKSIVREIQERIKGELPLPKVDTACLLKEKNSSGEASQDKI</sequence>
<dbReference type="AlphaFoldDB" id="X1H983"/>
<organism evidence="1">
    <name type="scientific">marine sediment metagenome</name>
    <dbReference type="NCBI Taxonomy" id="412755"/>
    <lineage>
        <taxon>unclassified sequences</taxon>
        <taxon>metagenomes</taxon>
        <taxon>ecological metagenomes</taxon>
    </lineage>
</organism>